<evidence type="ECO:0000256" key="3">
    <source>
        <dbReference type="ARBA" id="ARBA00013194"/>
    </source>
</evidence>
<dbReference type="GO" id="GO:0005737">
    <property type="term" value="C:cytoplasm"/>
    <property type="evidence" value="ECO:0007669"/>
    <property type="project" value="UniProtKB-SubCell"/>
</dbReference>
<dbReference type="EC" id="5.2.1.8" evidence="3 9"/>
<dbReference type="RefSeq" id="WP_145431515.1">
    <property type="nucleotide sequence ID" value="NZ_CP036339.1"/>
</dbReference>
<evidence type="ECO:0000256" key="10">
    <source>
        <dbReference type="SAM" id="MobiDB-lite"/>
    </source>
</evidence>
<keyword evidence="5 9" id="KW-0697">Rotamase</keyword>
<dbReference type="Gene3D" id="1.10.3120.10">
    <property type="entry name" value="Trigger factor, C-terminal domain"/>
    <property type="match status" value="1"/>
</dbReference>
<evidence type="ECO:0000256" key="5">
    <source>
        <dbReference type="ARBA" id="ARBA00023110"/>
    </source>
</evidence>
<dbReference type="PIRSF" id="PIRSF003095">
    <property type="entry name" value="Trigger_factor"/>
    <property type="match status" value="1"/>
</dbReference>
<keyword evidence="9" id="KW-0963">Cytoplasm</keyword>
<dbReference type="SUPFAM" id="SSF54534">
    <property type="entry name" value="FKBP-like"/>
    <property type="match status" value="1"/>
</dbReference>
<sequence>MSAKEVEDSQVDDVAVAEGGEEEAAERLNLDVQIAKPSACERHVTVTVSREDVDRYLDEAYSELMASASVPGFRVGRAPRKLVENRFKEEIGEKIKGSLLMDSLSQISEEQSFTAISEPELNLDAIEVPSEGPMVFEFDIEVRPEFDLPKWKGLTIERPVRDFTDADVDAHLEQMLARYGQLVPHDGAAEAGDFVTVNLRTTADGKQLALEEERTLRIRPTLSFLDGKLEGFDQLLAGAKAGDKKSGKIELTQDAPNEEFRGKSVDVEFEILDVKKLKLPELTEEFLQEMGGFDTEAALREAIKSNLQRQLEYEQQRNSRQQITAELTKKADWDLPPGLLKRQSVRELERAVMELRRAGFAESELRARQNELRQNSAATTAKALKEHFILERIAEEEKIDAEEGDFEKEIFLMAMQSGESPRRVRAQIEKRGLMDILQNQIVERKVLEKVQSEAKFKDKPYEPAKTTVEAISVAAGGDAEAVPAAIEAEEPKKDNA</sequence>
<organism evidence="13 14">
    <name type="scientific">Lacipirellula limnantheis</name>
    <dbReference type="NCBI Taxonomy" id="2528024"/>
    <lineage>
        <taxon>Bacteria</taxon>
        <taxon>Pseudomonadati</taxon>
        <taxon>Planctomycetota</taxon>
        <taxon>Planctomycetia</taxon>
        <taxon>Pirellulales</taxon>
        <taxon>Lacipirellulaceae</taxon>
        <taxon>Lacipirellula</taxon>
    </lineage>
</organism>
<evidence type="ECO:0000256" key="8">
    <source>
        <dbReference type="ARBA" id="ARBA00029986"/>
    </source>
</evidence>
<evidence type="ECO:0000256" key="9">
    <source>
        <dbReference type="HAMAP-Rule" id="MF_00303"/>
    </source>
</evidence>
<dbReference type="InterPro" id="IPR008880">
    <property type="entry name" value="Trigger_fac_C"/>
</dbReference>
<reference evidence="13 14" key="1">
    <citation type="submission" date="2019-02" db="EMBL/GenBank/DDBJ databases">
        <title>Deep-cultivation of Planctomycetes and their phenomic and genomic characterization uncovers novel biology.</title>
        <authorList>
            <person name="Wiegand S."/>
            <person name="Jogler M."/>
            <person name="Boedeker C."/>
            <person name="Pinto D."/>
            <person name="Vollmers J."/>
            <person name="Rivas-Marin E."/>
            <person name="Kohn T."/>
            <person name="Peeters S.H."/>
            <person name="Heuer A."/>
            <person name="Rast P."/>
            <person name="Oberbeckmann S."/>
            <person name="Bunk B."/>
            <person name="Jeske O."/>
            <person name="Meyerdierks A."/>
            <person name="Storesund J.E."/>
            <person name="Kallscheuer N."/>
            <person name="Luecker S."/>
            <person name="Lage O.M."/>
            <person name="Pohl T."/>
            <person name="Merkel B.J."/>
            <person name="Hornburger P."/>
            <person name="Mueller R.-W."/>
            <person name="Bruemmer F."/>
            <person name="Labrenz M."/>
            <person name="Spormann A.M."/>
            <person name="Op den Camp H."/>
            <person name="Overmann J."/>
            <person name="Amann R."/>
            <person name="Jetten M.S.M."/>
            <person name="Mascher T."/>
            <person name="Medema M.H."/>
            <person name="Devos D.P."/>
            <person name="Kaster A.-K."/>
            <person name="Ovreas L."/>
            <person name="Rohde M."/>
            <person name="Galperin M.Y."/>
            <person name="Jogler C."/>
        </authorList>
    </citation>
    <scope>NUCLEOTIDE SEQUENCE [LARGE SCALE GENOMIC DNA]</scope>
    <source>
        <strain evidence="13 14">I41</strain>
    </source>
</reference>
<comment type="similarity">
    <text evidence="2 9">Belongs to the FKBP-type PPIase family. Tig subfamily.</text>
</comment>
<dbReference type="Pfam" id="PF05698">
    <property type="entry name" value="Trigger_C"/>
    <property type="match status" value="1"/>
</dbReference>
<feature type="domain" description="Trigger factor C-terminal" evidence="12">
    <location>
        <begin position="297"/>
        <end position="450"/>
    </location>
</feature>
<dbReference type="SUPFAM" id="SSF109998">
    <property type="entry name" value="Triger factor/SurA peptide-binding domain-like"/>
    <property type="match status" value="1"/>
</dbReference>
<dbReference type="HAMAP" id="MF_00303">
    <property type="entry name" value="Trigger_factor_Tig"/>
    <property type="match status" value="1"/>
</dbReference>
<comment type="domain">
    <text evidence="9">Consists of 3 domains; the N-terminus binds the ribosome, the middle domain has PPIase activity, while the C-terminus has intrinsic chaperone activity on its own.</text>
</comment>
<evidence type="ECO:0000256" key="4">
    <source>
        <dbReference type="ARBA" id="ARBA00016902"/>
    </source>
</evidence>
<dbReference type="GO" id="GO:0003755">
    <property type="term" value="F:peptidyl-prolyl cis-trans isomerase activity"/>
    <property type="evidence" value="ECO:0007669"/>
    <property type="project" value="UniProtKB-UniRule"/>
</dbReference>
<dbReference type="PANTHER" id="PTHR30560">
    <property type="entry name" value="TRIGGER FACTOR CHAPERONE AND PEPTIDYL-PROLYL CIS/TRANS ISOMERASE"/>
    <property type="match status" value="1"/>
</dbReference>
<keyword evidence="14" id="KW-1185">Reference proteome</keyword>
<dbReference type="InterPro" id="IPR046357">
    <property type="entry name" value="PPIase_dom_sf"/>
</dbReference>
<dbReference type="OrthoDB" id="9767721at2"/>
<dbReference type="Gene3D" id="3.30.70.1050">
    <property type="entry name" value="Trigger factor ribosome-binding domain"/>
    <property type="match status" value="1"/>
</dbReference>
<protein>
    <recommendedName>
        <fullName evidence="4 9">Trigger factor</fullName>
        <shortName evidence="9">TF</shortName>
        <ecNumber evidence="3 9">5.2.1.8</ecNumber>
    </recommendedName>
    <alternativeName>
        <fullName evidence="8 9">PPIase</fullName>
    </alternativeName>
</protein>
<evidence type="ECO:0000313" key="14">
    <source>
        <dbReference type="Proteomes" id="UP000317909"/>
    </source>
</evidence>
<evidence type="ECO:0000259" key="11">
    <source>
        <dbReference type="Pfam" id="PF05697"/>
    </source>
</evidence>
<dbReference type="GO" id="GO:0043022">
    <property type="term" value="F:ribosome binding"/>
    <property type="evidence" value="ECO:0007669"/>
    <property type="project" value="TreeGrafter"/>
</dbReference>
<dbReference type="KEGG" id="llh:I41_10610"/>
<evidence type="ECO:0000256" key="6">
    <source>
        <dbReference type="ARBA" id="ARBA00023186"/>
    </source>
</evidence>
<dbReference type="InterPro" id="IPR037041">
    <property type="entry name" value="Trigger_fac_C_sf"/>
</dbReference>
<comment type="catalytic activity">
    <reaction evidence="1 9">
        <text>[protein]-peptidylproline (omega=180) = [protein]-peptidylproline (omega=0)</text>
        <dbReference type="Rhea" id="RHEA:16237"/>
        <dbReference type="Rhea" id="RHEA-COMP:10747"/>
        <dbReference type="Rhea" id="RHEA-COMP:10748"/>
        <dbReference type="ChEBI" id="CHEBI:83833"/>
        <dbReference type="ChEBI" id="CHEBI:83834"/>
        <dbReference type="EC" id="5.2.1.8"/>
    </reaction>
</comment>
<dbReference type="GO" id="GO:0051083">
    <property type="term" value="P:'de novo' cotranslational protein folding"/>
    <property type="evidence" value="ECO:0007669"/>
    <property type="project" value="TreeGrafter"/>
</dbReference>
<dbReference type="InterPro" id="IPR005215">
    <property type="entry name" value="Trig_fac"/>
</dbReference>
<dbReference type="PANTHER" id="PTHR30560:SF3">
    <property type="entry name" value="TRIGGER FACTOR-LIKE PROTEIN TIG, CHLOROPLASTIC"/>
    <property type="match status" value="1"/>
</dbReference>
<dbReference type="Pfam" id="PF05697">
    <property type="entry name" value="Trigger_N"/>
    <property type="match status" value="1"/>
</dbReference>
<keyword evidence="6 9" id="KW-0143">Chaperone</keyword>
<dbReference type="GO" id="GO:0051301">
    <property type="term" value="P:cell division"/>
    <property type="evidence" value="ECO:0007669"/>
    <property type="project" value="UniProtKB-KW"/>
</dbReference>
<feature type="domain" description="Trigger factor ribosome-binding bacterial" evidence="11">
    <location>
        <begin position="32"/>
        <end position="175"/>
    </location>
</feature>
<name>A0A517TU42_9BACT</name>
<dbReference type="AlphaFoldDB" id="A0A517TU42"/>
<keyword evidence="7 9" id="KW-0413">Isomerase</keyword>
<keyword evidence="9" id="KW-0131">Cell cycle</keyword>
<dbReference type="SUPFAM" id="SSF102735">
    <property type="entry name" value="Trigger factor ribosome-binding domain"/>
    <property type="match status" value="1"/>
</dbReference>
<dbReference type="GO" id="GO:0015031">
    <property type="term" value="P:protein transport"/>
    <property type="evidence" value="ECO:0007669"/>
    <property type="project" value="UniProtKB-UniRule"/>
</dbReference>
<dbReference type="GO" id="GO:0043335">
    <property type="term" value="P:protein unfolding"/>
    <property type="evidence" value="ECO:0007669"/>
    <property type="project" value="TreeGrafter"/>
</dbReference>
<gene>
    <name evidence="9 13" type="primary">tig</name>
    <name evidence="13" type="ORF">I41_10610</name>
</gene>
<keyword evidence="9" id="KW-0132">Cell division</keyword>
<evidence type="ECO:0000256" key="1">
    <source>
        <dbReference type="ARBA" id="ARBA00000971"/>
    </source>
</evidence>
<comment type="subcellular location">
    <subcellularLocation>
        <location evidence="9">Cytoplasm</location>
    </subcellularLocation>
    <text evidence="9">About half TF is bound to the ribosome near the polypeptide exit tunnel while the other half is free in the cytoplasm.</text>
</comment>
<dbReference type="Proteomes" id="UP000317909">
    <property type="component" value="Chromosome"/>
</dbReference>
<dbReference type="GO" id="GO:0044183">
    <property type="term" value="F:protein folding chaperone"/>
    <property type="evidence" value="ECO:0007669"/>
    <property type="project" value="TreeGrafter"/>
</dbReference>
<evidence type="ECO:0000256" key="7">
    <source>
        <dbReference type="ARBA" id="ARBA00023235"/>
    </source>
</evidence>
<feature type="region of interest" description="Disordered" evidence="10">
    <location>
        <begin position="1"/>
        <end position="22"/>
    </location>
</feature>
<evidence type="ECO:0000259" key="12">
    <source>
        <dbReference type="Pfam" id="PF05698"/>
    </source>
</evidence>
<dbReference type="Gene3D" id="3.10.50.40">
    <property type="match status" value="1"/>
</dbReference>
<comment type="function">
    <text evidence="9">Involved in protein export. Acts as a chaperone by maintaining the newly synthesized protein in an open conformation. Functions as a peptidyl-prolyl cis-trans isomerase.</text>
</comment>
<evidence type="ECO:0000313" key="13">
    <source>
        <dbReference type="EMBL" id="QDT71899.1"/>
    </source>
</evidence>
<evidence type="ECO:0000256" key="2">
    <source>
        <dbReference type="ARBA" id="ARBA00005464"/>
    </source>
</evidence>
<accession>A0A517TU42</accession>
<dbReference type="InterPro" id="IPR027304">
    <property type="entry name" value="Trigger_fact/SurA_dom_sf"/>
</dbReference>
<dbReference type="InterPro" id="IPR036611">
    <property type="entry name" value="Trigger_fac_ribosome-bd_sf"/>
</dbReference>
<dbReference type="InterPro" id="IPR008881">
    <property type="entry name" value="Trigger_fac_ribosome-bd_bac"/>
</dbReference>
<dbReference type="EMBL" id="CP036339">
    <property type="protein sequence ID" value="QDT71899.1"/>
    <property type="molecule type" value="Genomic_DNA"/>
</dbReference>
<dbReference type="NCBIfam" id="TIGR00115">
    <property type="entry name" value="tig"/>
    <property type="match status" value="1"/>
</dbReference>
<proteinExistence type="inferred from homology"/>